<dbReference type="AlphaFoldDB" id="A0A1X0PG92"/>
<reference evidence="2 3" key="1">
    <citation type="submission" date="2018-04" db="EMBL/GenBank/DDBJ databases">
        <title>Draft Genomic Sequencing Of Potential Extraintestinal Pathogenic Escherichia coli B8S56 Isolated from Retail Chicken Skin.</title>
        <authorList>
            <person name="Xu A."/>
            <person name="Tilman S."/>
            <person name="Wisser-Parker K."/>
            <person name="Scullen O.J."/>
            <person name="Sommers C."/>
        </authorList>
    </citation>
    <scope>NUCLEOTIDE SEQUENCE [LARGE SCALE GENOMIC DNA]</scope>
    <source>
        <strain evidence="2 3">B8S56</strain>
    </source>
</reference>
<dbReference type="EMBL" id="RTJF01000015">
    <property type="protein sequence ID" value="MJL93994.1"/>
    <property type="molecule type" value="Genomic_DNA"/>
</dbReference>
<dbReference type="Proteomes" id="UP000885382">
    <property type="component" value="Unassembled WGS sequence"/>
</dbReference>
<name>A0A1X0PG92_ECOLX</name>
<dbReference type="Proteomes" id="UP000245761">
    <property type="component" value="Unassembled WGS sequence"/>
</dbReference>
<protein>
    <submittedName>
        <fullName evidence="2">Uncharacterized protein</fullName>
    </submittedName>
</protein>
<evidence type="ECO:0000313" key="2">
    <source>
        <dbReference type="EMBL" id="PWH59028.1"/>
    </source>
</evidence>
<accession>A0A1X0PG92</accession>
<gene>
    <name evidence="2" type="ORF">DD762_18235</name>
    <name evidence="1" type="ORF">DNX30_14705</name>
</gene>
<proteinExistence type="predicted"/>
<organism evidence="2 3">
    <name type="scientific">Escherichia coli</name>
    <dbReference type="NCBI Taxonomy" id="562"/>
    <lineage>
        <taxon>Bacteria</taxon>
        <taxon>Pseudomonadati</taxon>
        <taxon>Pseudomonadota</taxon>
        <taxon>Gammaproteobacteria</taxon>
        <taxon>Enterobacterales</taxon>
        <taxon>Enterobacteriaceae</taxon>
        <taxon>Escherichia</taxon>
    </lineage>
</organism>
<evidence type="ECO:0000313" key="1">
    <source>
        <dbReference type="EMBL" id="MJL93994.1"/>
    </source>
</evidence>
<sequence>MLLFFTIIFQGGILFHYLVKDRMVSVLKIIEHISIIALYHRKYVFQTCVIYFVTNKSKISRVIYESISQYI</sequence>
<comment type="caution">
    <text evidence="2">The sequence shown here is derived from an EMBL/GenBank/DDBJ whole genome shotgun (WGS) entry which is preliminary data.</text>
</comment>
<dbReference type="EMBL" id="QEMT01000034">
    <property type="protein sequence ID" value="PWH59028.1"/>
    <property type="molecule type" value="Genomic_DNA"/>
</dbReference>
<evidence type="ECO:0000313" key="3">
    <source>
        <dbReference type="Proteomes" id="UP000245761"/>
    </source>
</evidence>
<reference evidence="1" key="2">
    <citation type="submission" date="2018-06" db="EMBL/GenBank/DDBJ databases">
        <authorList>
            <person name="Ashton P.M."/>
            <person name="Dallman T."/>
            <person name="Nair S."/>
            <person name="De Pinna E."/>
            <person name="Peters T."/>
            <person name="Grant K."/>
        </authorList>
    </citation>
    <scope>NUCLEOTIDE SEQUENCE [LARGE SCALE GENOMIC DNA]</scope>
    <source>
        <strain evidence="1">462023</strain>
    </source>
</reference>